<proteinExistence type="predicted"/>
<dbReference type="EMBL" id="BAAAVM010000010">
    <property type="protein sequence ID" value="GAA3124562.1"/>
    <property type="molecule type" value="Genomic_DNA"/>
</dbReference>
<evidence type="ECO:0000313" key="1">
    <source>
        <dbReference type="EMBL" id="GAA3124562.1"/>
    </source>
</evidence>
<protein>
    <submittedName>
        <fullName evidence="1">Uncharacterized protein</fullName>
    </submittedName>
</protein>
<comment type="caution">
    <text evidence="1">The sequence shown here is derived from an EMBL/GenBank/DDBJ whole genome shotgun (WGS) entry which is preliminary data.</text>
</comment>
<dbReference type="RefSeq" id="WP_345047411.1">
    <property type="nucleotide sequence ID" value="NZ_BAAAVM010000010.1"/>
</dbReference>
<reference evidence="2" key="1">
    <citation type="journal article" date="2019" name="Int. J. Syst. Evol. Microbiol.">
        <title>The Global Catalogue of Microorganisms (GCM) 10K type strain sequencing project: providing services to taxonomists for standard genome sequencing and annotation.</title>
        <authorList>
            <consortium name="The Broad Institute Genomics Platform"/>
            <consortium name="The Broad Institute Genome Sequencing Center for Infectious Disease"/>
            <person name="Wu L."/>
            <person name="Ma J."/>
        </authorList>
    </citation>
    <scope>NUCLEOTIDE SEQUENCE [LARGE SCALE GENOMIC DNA]</scope>
    <source>
        <strain evidence="2">JCM 11574</strain>
    </source>
</reference>
<sequence>MALGHRSAAVGLVLVALSVPSAYLALTAGAAVAAVLAAALNGIRGAGRPAVEELRDL</sequence>
<keyword evidence="2" id="KW-1185">Reference proteome</keyword>
<dbReference type="Proteomes" id="UP001500893">
    <property type="component" value="Unassembled WGS sequence"/>
</dbReference>
<name>A0ABP6MSK3_9ACTN</name>
<gene>
    <name evidence="1" type="ORF">GCM10010521_09270</name>
</gene>
<organism evidence="1 2">
    <name type="scientific">Streptomyces rameus</name>
    <dbReference type="NCBI Taxonomy" id="68261"/>
    <lineage>
        <taxon>Bacteria</taxon>
        <taxon>Bacillati</taxon>
        <taxon>Actinomycetota</taxon>
        <taxon>Actinomycetes</taxon>
        <taxon>Kitasatosporales</taxon>
        <taxon>Streptomycetaceae</taxon>
        <taxon>Streptomyces</taxon>
    </lineage>
</organism>
<accession>A0ABP6MSK3</accession>
<evidence type="ECO:0000313" key="2">
    <source>
        <dbReference type="Proteomes" id="UP001500893"/>
    </source>
</evidence>